<comment type="caution">
    <text evidence="3">The sequence shown here is derived from an EMBL/GenBank/DDBJ whole genome shotgun (WGS) entry which is preliminary data.</text>
</comment>
<dbReference type="SUPFAM" id="SSF51445">
    <property type="entry name" value="(Trans)glycosidases"/>
    <property type="match status" value="1"/>
</dbReference>
<sequence length="329" mass="36291">MPHSDKVVAQTWPPLGQITTCNDPTNNMSLTAILEVPLLPAAKDKCQVLLWHSIDGAAWTEAPLSAAPDSSHQYLSPRSGSTTTPLYFVTSAIPFARSLQFTLKFRLGKDLPWRWIRDEHRIDDGHVLVLPPYSAFNGLKDVMPGLNSAWAVSDRGRAECFLDKDAVLLAFMSHQGQSLAILPVCHTDVLPVLRNTNDGHGVSLHVQNDSYSEESVTVLVAAGNSFENAVAAVISYKTTTVARREGDHPDMALGDTITMVAKDDVLRLYQDFYQFLADCGIDGAKVDAQYMLDMLKDAPDRRDLTNAYLDAWSIASLKHFNFKTISCII</sequence>
<protein>
    <submittedName>
        <fullName evidence="3">Uncharacterized protein</fullName>
    </submittedName>
</protein>
<comment type="similarity">
    <text evidence="1">Belongs to the glycosyl hydrolases 36 family.</text>
</comment>
<dbReference type="PANTHER" id="PTHR31268:SF32">
    <property type="entry name" value="GALACTINOL--SUCROSE GALACTOSYLTRANSFERASE 2-RELATED"/>
    <property type="match status" value="1"/>
</dbReference>
<reference evidence="3 4" key="1">
    <citation type="submission" date="2015-07" db="EMBL/GenBank/DDBJ databases">
        <title>The genome of the fungus Escovopsis weberi, a specialized disease agent of ant agriculture.</title>
        <authorList>
            <person name="de Man T.J."/>
            <person name="Stajich J.E."/>
            <person name="Kubicek C.P."/>
            <person name="Chenthamara K."/>
            <person name="Atanasova L."/>
            <person name="Druzhinina I.S."/>
            <person name="Birnbaum S."/>
            <person name="Barribeau S.M."/>
            <person name="Teiling C."/>
            <person name="Suen G."/>
            <person name="Currie C."/>
            <person name="Gerardo N.M."/>
        </authorList>
    </citation>
    <scope>NUCLEOTIDE SEQUENCE [LARGE SCALE GENOMIC DNA]</scope>
</reference>
<evidence type="ECO:0000313" key="4">
    <source>
        <dbReference type="Proteomes" id="UP000053831"/>
    </source>
</evidence>
<dbReference type="OrthoDB" id="4664297at2759"/>
<name>A0A0M8MUE3_ESCWE</name>
<dbReference type="Proteomes" id="UP000053831">
    <property type="component" value="Unassembled WGS sequence"/>
</dbReference>
<dbReference type="EMBL" id="LGSR01000020">
    <property type="protein sequence ID" value="KOS19596.1"/>
    <property type="molecule type" value="Genomic_DNA"/>
</dbReference>
<evidence type="ECO:0000256" key="2">
    <source>
        <dbReference type="ARBA" id="ARBA00023277"/>
    </source>
</evidence>
<dbReference type="Pfam" id="PF05691">
    <property type="entry name" value="Raffinose_syn"/>
    <property type="match status" value="1"/>
</dbReference>
<dbReference type="PANTHER" id="PTHR31268">
    <property type="match status" value="1"/>
</dbReference>
<dbReference type="InterPro" id="IPR008811">
    <property type="entry name" value="Glycosyl_hydrolases_36"/>
</dbReference>
<keyword evidence="2" id="KW-0119">Carbohydrate metabolism</keyword>
<evidence type="ECO:0000256" key="1">
    <source>
        <dbReference type="ARBA" id="ARBA00007240"/>
    </source>
</evidence>
<dbReference type="AlphaFoldDB" id="A0A0M8MUE3"/>
<dbReference type="InterPro" id="IPR017853">
    <property type="entry name" value="GH"/>
</dbReference>
<organism evidence="3 4">
    <name type="scientific">Escovopsis weberi</name>
    <dbReference type="NCBI Taxonomy" id="150374"/>
    <lineage>
        <taxon>Eukaryota</taxon>
        <taxon>Fungi</taxon>
        <taxon>Dikarya</taxon>
        <taxon>Ascomycota</taxon>
        <taxon>Pezizomycotina</taxon>
        <taxon>Sordariomycetes</taxon>
        <taxon>Hypocreomycetidae</taxon>
        <taxon>Hypocreales</taxon>
        <taxon>Hypocreaceae</taxon>
        <taxon>Escovopsis</taxon>
    </lineage>
</organism>
<keyword evidence="4" id="KW-1185">Reference proteome</keyword>
<evidence type="ECO:0000313" key="3">
    <source>
        <dbReference type="EMBL" id="KOS19596.1"/>
    </source>
</evidence>
<accession>A0A0M8MUE3</accession>
<dbReference type="STRING" id="150374.A0A0M8MUE3"/>
<gene>
    <name evidence="3" type="ORF">ESCO_000279</name>
</gene>
<proteinExistence type="inferred from homology"/>